<proteinExistence type="predicted"/>
<dbReference type="OrthoDB" id="4940554at2759"/>
<protein>
    <recommendedName>
        <fullName evidence="2">DUF7924 domain-containing protein</fullName>
    </recommendedName>
</protein>
<dbReference type="HOGENOM" id="CLU_025457_0_1_1"/>
<dbReference type="PANTHER" id="PTHR42470">
    <property type="entry name" value="VAST DOMAIN-CONTAINING PROTEIN"/>
    <property type="match status" value="1"/>
</dbReference>
<accession>A0A0B2WE64</accession>
<evidence type="ECO:0000313" key="4">
    <source>
        <dbReference type="Proteomes" id="UP000030816"/>
    </source>
</evidence>
<keyword evidence="4" id="KW-1185">Reference proteome</keyword>
<feature type="region of interest" description="Disordered" evidence="1">
    <location>
        <begin position="1"/>
        <end position="43"/>
    </location>
</feature>
<feature type="domain" description="DUF7924" evidence="2">
    <location>
        <begin position="95"/>
        <end position="320"/>
    </location>
</feature>
<gene>
    <name evidence="3" type="ORF">MAM_07991</name>
</gene>
<feature type="compositionally biased region" description="Basic residues" evidence="1">
    <location>
        <begin position="1"/>
        <end position="18"/>
    </location>
</feature>
<reference evidence="3 4" key="1">
    <citation type="journal article" date="2014" name="Proc. Natl. Acad. Sci. U.S.A.">
        <title>Trajectory and genomic determinants of fungal-pathogen speciation and host adaptation.</title>
        <authorList>
            <person name="Hu X."/>
            <person name="Xiao G."/>
            <person name="Zheng P."/>
            <person name="Shang Y."/>
            <person name="Su Y."/>
            <person name="Zhang X."/>
            <person name="Liu X."/>
            <person name="Zhan S."/>
            <person name="St Leger R.J."/>
            <person name="Wang C."/>
        </authorList>
    </citation>
    <scope>NUCLEOTIDE SEQUENCE [LARGE SCALE GENOMIC DNA]</scope>
    <source>
        <strain evidence="3 4">ARSEF 1941</strain>
    </source>
</reference>
<sequence length="388" mass="43785">MNRILARKKSSSSLRSRKRSEPGSASSATPNDQKPREAKSAPYRDPRYRKLLEVRGSFMDESALGVADGSADMILELLSSKQNIPKDSLFRDDIFKKTCRSVADRNEVRVMRDISPWLVPSAELLAIFGASELECLIESINEPWNNSIPVTATPPQPDYSVGFKREAFTKGQLERLSPLIGDWIAGDQSFFMATYLIYFPFLTCEVKCGAAALDIADRQNAHSMTLAVRAVVELFRAIGREDEINRQLLAFSISHDHQSVRIYGHYPEVEGKETTYYRQTIRKFDFTELKGKDKWVTYSFTKNVYQLWMPQHFKRICLAIDQLPTNLDFDVPSLQESGLSQDLESCDLAHSEVDSAIEPNASDRQATLDSSFTGLGAVKKPRRKHGKG</sequence>
<comment type="caution">
    <text evidence="3">The sequence shown here is derived from an EMBL/GenBank/DDBJ whole genome shotgun (WGS) entry which is preliminary data.</text>
</comment>
<dbReference type="EMBL" id="AZHE01000040">
    <property type="protein sequence ID" value="KHN94151.1"/>
    <property type="molecule type" value="Genomic_DNA"/>
</dbReference>
<organism evidence="3 4">
    <name type="scientific">Metarhizium album (strain ARSEF 1941)</name>
    <dbReference type="NCBI Taxonomy" id="1081103"/>
    <lineage>
        <taxon>Eukaryota</taxon>
        <taxon>Fungi</taxon>
        <taxon>Dikarya</taxon>
        <taxon>Ascomycota</taxon>
        <taxon>Pezizomycotina</taxon>
        <taxon>Sordariomycetes</taxon>
        <taxon>Hypocreomycetidae</taxon>
        <taxon>Hypocreales</taxon>
        <taxon>Clavicipitaceae</taxon>
        <taxon>Metarhizium</taxon>
    </lineage>
</organism>
<evidence type="ECO:0000313" key="3">
    <source>
        <dbReference type="EMBL" id="KHN94151.1"/>
    </source>
</evidence>
<dbReference type="PANTHER" id="PTHR42470:SF2">
    <property type="match status" value="1"/>
</dbReference>
<dbReference type="STRING" id="1081103.A0A0B2WE64"/>
<evidence type="ECO:0000256" key="1">
    <source>
        <dbReference type="SAM" id="MobiDB-lite"/>
    </source>
</evidence>
<dbReference type="Pfam" id="PF25545">
    <property type="entry name" value="DUF7924"/>
    <property type="match status" value="1"/>
</dbReference>
<feature type="compositionally biased region" description="Basic and acidic residues" evidence="1">
    <location>
        <begin position="33"/>
        <end position="43"/>
    </location>
</feature>
<dbReference type="InterPro" id="IPR057684">
    <property type="entry name" value="DUF7924"/>
</dbReference>
<dbReference type="RefSeq" id="XP_040675217.1">
    <property type="nucleotide sequence ID" value="XM_040826789.1"/>
</dbReference>
<dbReference type="GeneID" id="63742446"/>
<feature type="compositionally biased region" description="Polar residues" evidence="1">
    <location>
        <begin position="23"/>
        <end position="32"/>
    </location>
</feature>
<name>A0A0B2WE64_METAS</name>
<evidence type="ECO:0000259" key="2">
    <source>
        <dbReference type="Pfam" id="PF25545"/>
    </source>
</evidence>
<dbReference type="Proteomes" id="UP000030816">
    <property type="component" value="Unassembled WGS sequence"/>
</dbReference>
<dbReference type="AlphaFoldDB" id="A0A0B2WE64"/>